<dbReference type="RefSeq" id="XP_022980779.1">
    <property type="nucleotide sequence ID" value="XM_023125011.1"/>
</dbReference>
<reference evidence="4" key="1">
    <citation type="submission" date="2025-08" db="UniProtKB">
        <authorList>
            <consortium name="RefSeq"/>
        </authorList>
    </citation>
    <scope>IDENTIFICATION</scope>
    <source>
        <tissue evidence="4">Young leaves</tissue>
    </source>
</reference>
<feature type="transmembrane region" description="Helical" evidence="1">
    <location>
        <begin position="12"/>
        <end position="30"/>
    </location>
</feature>
<dbReference type="OrthoDB" id="630895at2759"/>
<protein>
    <submittedName>
        <fullName evidence="4">Uncharacterized protein LOC111480065 isoform X2</fullName>
    </submittedName>
</protein>
<dbReference type="GeneID" id="111480065"/>
<dbReference type="PROSITE" id="PS51186">
    <property type="entry name" value="GNAT"/>
    <property type="match status" value="1"/>
</dbReference>
<evidence type="ECO:0000313" key="4">
    <source>
        <dbReference type="RefSeq" id="XP_022980779.1"/>
    </source>
</evidence>
<dbReference type="GO" id="GO:0016747">
    <property type="term" value="F:acyltransferase activity, transferring groups other than amino-acyl groups"/>
    <property type="evidence" value="ECO:0007669"/>
    <property type="project" value="InterPro"/>
</dbReference>
<accession>A0A6J1J069</accession>
<evidence type="ECO:0000256" key="1">
    <source>
        <dbReference type="SAM" id="Phobius"/>
    </source>
</evidence>
<dbReference type="Gene3D" id="3.40.630.30">
    <property type="match status" value="1"/>
</dbReference>
<dbReference type="AlphaFoldDB" id="A0A6J1J069"/>
<keyword evidence="1" id="KW-0812">Transmembrane</keyword>
<organism evidence="3 4">
    <name type="scientific">Cucurbita maxima</name>
    <name type="common">Pumpkin</name>
    <name type="synonym">Winter squash</name>
    <dbReference type="NCBI Taxonomy" id="3661"/>
    <lineage>
        <taxon>Eukaryota</taxon>
        <taxon>Viridiplantae</taxon>
        <taxon>Streptophyta</taxon>
        <taxon>Embryophyta</taxon>
        <taxon>Tracheophyta</taxon>
        <taxon>Spermatophyta</taxon>
        <taxon>Magnoliopsida</taxon>
        <taxon>eudicotyledons</taxon>
        <taxon>Gunneridae</taxon>
        <taxon>Pentapetalae</taxon>
        <taxon>rosids</taxon>
        <taxon>fabids</taxon>
        <taxon>Cucurbitales</taxon>
        <taxon>Cucurbitaceae</taxon>
        <taxon>Cucurbiteae</taxon>
        <taxon>Cucurbita</taxon>
    </lineage>
</organism>
<sequence>MSVRSSGRRVISMAVRFVVAVLGISVGSYIERRNGGRRCIAAIADQVRNLIDGQTILFNLSNFPSNSDYLYHFFSPNVFNHNCPMNPSTISVRPFNLSDADDFLRWAGDDRVTRYLRWNTITSKEEALAYLEKVAIPHPWRRSICLNGRSVGYVSVKPESEEKCRANISYAVAAEHWGRGIATEALRVAIPAALIDFPEVVRIQALVEVENEGSQRVLEKLGFCREGLLRKYGFCKGEIRNFIVFSLLRTDQLV</sequence>
<evidence type="ECO:0000259" key="2">
    <source>
        <dbReference type="PROSITE" id="PS51186"/>
    </source>
</evidence>
<keyword evidence="3" id="KW-1185">Reference proteome</keyword>
<evidence type="ECO:0000313" key="3">
    <source>
        <dbReference type="Proteomes" id="UP000504608"/>
    </source>
</evidence>
<dbReference type="Pfam" id="PF13302">
    <property type="entry name" value="Acetyltransf_3"/>
    <property type="match status" value="1"/>
</dbReference>
<gene>
    <name evidence="4" type="primary">LOC111480065</name>
</gene>
<dbReference type="CDD" id="cd04301">
    <property type="entry name" value="NAT_SF"/>
    <property type="match status" value="1"/>
</dbReference>
<keyword evidence="1" id="KW-1133">Transmembrane helix</keyword>
<dbReference type="PANTHER" id="PTHR46067">
    <property type="entry name" value="ACYL-COA N-ACYLTRANSFERASES (NAT) SUPERFAMILY PROTEIN"/>
    <property type="match status" value="1"/>
</dbReference>
<dbReference type="Proteomes" id="UP000504608">
    <property type="component" value="Unplaced"/>
</dbReference>
<dbReference type="InterPro" id="IPR016181">
    <property type="entry name" value="Acyl_CoA_acyltransferase"/>
</dbReference>
<keyword evidence="1" id="KW-0472">Membrane</keyword>
<dbReference type="PANTHER" id="PTHR46067:SF18">
    <property type="entry name" value="ACYL-COA N-ACYLTRANSFERASES (NAT) SUPERFAMILY PROTEIN"/>
    <property type="match status" value="1"/>
</dbReference>
<proteinExistence type="predicted"/>
<dbReference type="SUPFAM" id="SSF55729">
    <property type="entry name" value="Acyl-CoA N-acyltransferases (Nat)"/>
    <property type="match status" value="1"/>
</dbReference>
<feature type="domain" description="N-acetyltransferase" evidence="2">
    <location>
        <begin position="90"/>
        <end position="250"/>
    </location>
</feature>
<dbReference type="InterPro" id="IPR000182">
    <property type="entry name" value="GNAT_dom"/>
</dbReference>
<name>A0A6J1J069_CUCMA</name>